<comment type="caution">
    <text evidence="7">The sequence shown here is derived from an EMBL/GenBank/DDBJ whole genome shotgun (WGS) entry which is preliminary data.</text>
</comment>
<evidence type="ECO:0000256" key="1">
    <source>
        <dbReference type="ARBA" id="ARBA00004141"/>
    </source>
</evidence>
<dbReference type="AlphaFoldDB" id="A0A2I9DUN6"/>
<feature type="transmembrane region" description="Helical" evidence="6">
    <location>
        <begin position="53"/>
        <end position="79"/>
    </location>
</feature>
<dbReference type="GO" id="GO:0016020">
    <property type="term" value="C:membrane"/>
    <property type="evidence" value="ECO:0007669"/>
    <property type="project" value="UniProtKB-SubCell"/>
</dbReference>
<dbReference type="EMBL" id="BFAG01000009">
    <property type="protein sequence ID" value="GBF06477.1"/>
    <property type="molecule type" value="Genomic_DNA"/>
</dbReference>
<feature type="transmembrane region" description="Helical" evidence="6">
    <location>
        <begin position="126"/>
        <end position="145"/>
    </location>
</feature>
<keyword evidence="8" id="KW-1185">Reference proteome</keyword>
<evidence type="ECO:0000256" key="5">
    <source>
        <dbReference type="ARBA" id="ARBA00023136"/>
    </source>
</evidence>
<accession>A0A2I9DUN6</accession>
<sequence>MSRGDPLAPSLPLPAARNGVERASRRVSPPLPCSLESPVIETLFGWVTQPEAWLAFGTLLLLEVVLGIDNVIFISILAGKLPPDQQQRARTLGLLAAMLMRLALLFSITWIYRLQNDLFEVFGKGFSGRDLILILGGLFLLYKAVKEMHEQLEGPGAHETSVVRQGAANFAAIIGQIMLLDIVFSLDSVITAVGMADDIGVMVAAVVVTVAIMLVAARPIGDFVQAHPTVKMLALAFLLLIGVNLIADGFGFKIPKGYTYFAMGFAIMVELLNLRARRGKPVHLHETQRHPDVS</sequence>
<feature type="transmembrane region" description="Helical" evidence="6">
    <location>
        <begin position="166"/>
        <end position="193"/>
    </location>
</feature>
<gene>
    <name evidence="7" type="ORF">DAERI_090063</name>
</gene>
<keyword evidence="4 6" id="KW-1133">Transmembrane helix</keyword>
<reference evidence="8" key="1">
    <citation type="submission" date="2018-01" db="EMBL/GenBank/DDBJ databases">
        <title>Draft Genome Sequence of the Radioresistant Bacterium Deinococcus aerius TR0125, Isolated from the Higher Atmosphere above Japan.</title>
        <authorList>
            <person name="Satoh K."/>
            <person name="Arai H."/>
            <person name="Sanzen T."/>
            <person name="Kawaguchi Y."/>
            <person name="Hayashi H."/>
            <person name="Yokobori S."/>
            <person name="Yamagishi A."/>
            <person name="Oono Y."/>
            <person name="Narumi I."/>
        </authorList>
    </citation>
    <scope>NUCLEOTIDE SEQUENCE [LARGE SCALE GENOMIC DNA]</scope>
    <source>
        <strain evidence="8">TR0125</strain>
    </source>
</reference>
<dbReference type="PANTHER" id="PTHR30238">
    <property type="entry name" value="MEMBRANE BOUND PREDICTED REDOX MODULATOR"/>
    <property type="match status" value="1"/>
</dbReference>
<evidence type="ECO:0000256" key="2">
    <source>
        <dbReference type="ARBA" id="ARBA00007511"/>
    </source>
</evidence>
<feature type="transmembrane region" description="Helical" evidence="6">
    <location>
        <begin position="258"/>
        <end position="274"/>
    </location>
</feature>
<feature type="transmembrane region" description="Helical" evidence="6">
    <location>
        <begin position="199"/>
        <end position="220"/>
    </location>
</feature>
<keyword evidence="5 6" id="KW-0472">Membrane</keyword>
<evidence type="ECO:0000256" key="4">
    <source>
        <dbReference type="ARBA" id="ARBA00022989"/>
    </source>
</evidence>
<protein>
    <submittedName>
        <fullName evidence="7">Integral membrane protein TerC</fullName>
    </submittedName>
</protein>
<keyword evidence="3 6" id="KW-0812">Transmembrane</keyword>
<proteinExistence type="inferred from homology"/>
<name>A0A2I9DUN6_9DEIO</name>
<dbReference type="Pfam" id="PF03741">
    <property type="entry name" value="TerC"/>
    <property type="match status" value="1"/>
</dbReference>
<evidence type="ECO:0000256" key="6">
    <source>
        <dbReference type="SAM" id="Phobius"/>
    </source>
</evidence>
<dbReference type="PANTHER" id="PTHR30238:SF4">
    <property type="entry name" value="SLL1022 PROTEIN"/>
    <property type="match status" value="1"/>
</dbReference>
<organism evidence="7 8">
    <name type="scientific">Deinococcus aerius</name>
    <dbReference type="NCBI Taxonomy" id="200253"/>
    <lineage>
        <taxon>Bacteria</taxon>
        <taxon>Thermotogati</taxon>
        <taxon>Deinococcota</taxon>
        <taxon>Deinococci</taxon>
        <taxon>Deinococcales</taxon>
        <taxon>Deinococcaceae</taxon>
        <taxon>Deinococcus</taxon>
    </lineage>
</organism>
<comment type="similarity">
    <text evidence="2">Belongs to the TerC family.</text>
</comment>
<feature type="transmembrane region" description="Helical" evidence="6">
    <location>
        <begin position="232"/>
        <end position="252"/>
    </location>
</feature>
<evidence type="ECO:0000256" key="3">
    <source>
        <dbReference type="ARBA" id="ARBA00022692"/>
    </source>
</evidence>
<feature type="transmembrane region" description="Helical" evidence="6">
    <location>
        <begin position="91"/>
        <end position="114"/>
    </location>
</feature>
<evidence type="ECO:0000313" key="7">
    <source>
        <dbReference type="EMBL" id="GBF06477.1"/>
    </source>
</evidence>
<dbReference type="Proteomes" id="UP000236569">
    <property type="component" value="Unassembled WGS sequence"/>
</dbReference>
<dbReference type="InterPro" id="IPR005496">
    <property type="entry name" value="Integral_membrane_TerC"/>
</dbReference>
<evidence type="ECO:0000313" key="8">
    <source>
        <dbReference type="Proteomes" id="UP000236569"/>
    </source>
</evidence>
<comment type="subcellular location">
    <subcellularLocation>
        <location evidence="1">Membrane</location>
        <topology evidence="1">Multi-pass membrane protein</topology>
    </subcellularLocation>
</comment>